<dbReference type="STRING" id="796925.A0A137P9G6"/>
<comment type="similarity">
    <text evidence="1">Belongs to the peptidase S1 family.</text>
</comment>
<dbReference type="InterPro" id="IPR009003">
    <property type="entry name" value="Peptidase_S1_PA"/>
</dbReference>
<sequence length="252" mass="27870">MSISSSNLSYSDSISKIRATSWNEVNPPFKYPFMVRTVINGKNFCGGVLYNANTVITAATCSILWEGKYTAEIHRHNTTRTVAEEGAKVYSAKEIIVHPDFDYDTLNNNIAIWKLNSTEDNSEVYVDLDPGPLGNQAELSNTVIGWGYLDDDNKPLDTLQEVELPIVDSEKCKNEYKKVLAVNATTMICVGIDDGSHNLCYGDVGGPLGVLKNDRFTLVGIGSYGITCGEHGYPEIFTRVSNYLDWIKSFAN</sequence>
<dbReference type="InterPro" id="IPR050430">
    <property type="entry name" value="Peptidase_S1"/>
</dbReference>
<keyword evidence="5" id="KW-1185">Reference proteome</keyword>
<evidence type="ECO:0000256" key="1">
    <source>
        <dbReference type="ARBA" id="ARBA00007664"/>
    </source>
</evidence>
<dbReference type="AlphaFoldDB" id="A0A137P9G6"/>
<proteinExistence type="inferred from homology"/>
<dbReference type="CDD" id="cd00190">
    <property type="entry name" value="Tryp_SPc"/>
    <property type="match status" value="1"/>
</dbReference>
<dbReference type="Pfam" id="PF00089">
    <property type="entry name" value="Trypsin"/>
    <property type="match status" value="1"/>
</dbReference>
<dbReference type="InterPro" id="IPR001254">
    <property type="entry name" value="Trypsin_dom"/>
</dbReference>
<organism evidence="4 5">
    <name type="scientific">Conidiobolus coronatus (strain ATCC 28846 / CBS 209.66 / NRRL 28638)</name>
    <name type="common">Delacroixia coronata</name>
    <dbReference type="NCBI Taxonomy" id="796925"/>
    <lineage>
        <taxon>Eukaryota</taxon>
        <taxon>Fungi</taxon>
        <taxon>Fungi incertae sedis</taxon>
        <taxon>Zoopagomycota</taxon>
        <taxon>Entomophthoromycotina</taxon>
        <taxon>Entomophthoromycetes</taxon>
        <taxon>Entomophthorales</taxon>
        <taxon>Ancylistaceae</taxon>
        <taxon>Conidiobolus</taxon>
    </lineage>
</organism>
<dbReference type="Proteomes" id="UP000070444">
    <property type="component" value="Unassembled WGS sequence"/>
</dbReference>
<evidence type="ECO:0000259" key="3">
    <source>
        <dbReference type="PROSITE" id="PS50240"/>
    </source>
</evidence>
<reference evidence="4 5" key="1">
    <citation type="journal article" date="2015" name="Genome Biol. Evol.">
        <title>Phylogenomic analyses indicate that early fungi evolved digesting cell walls of algal ancestors of land plants.</title>
        <authorList>
            <person name="Chang Y."/>
            <person name="Wang S."/>
            <person name="Sekimoto S."/>
            <person name="Aerts A.L."/>
            <person name="Choi C."/>
            <person name="Clum A."/>
            <person name="LaButti K.M."/>
            <person name="Lindquist E.A."/>
            <person name="Yee Ngan C."/>
            <person name="Ohm R.A."/>
            <person name="Salamov A.A."/>
            <person name="Grigoriev I.V."/>
            <person name="Spatafora J.W."/>
            <person name="Berbee M.L."/>
        </authorList>
    </citation>
    <scope>NUCLEOTIDE SEQUENCE [LARGE SCALE GENOMIC DNA]</scope>
    <source>
        <strain evidence="4 5">NRRL 28638</strain>
    </source>
</reference>
<dbReference type="InterPro" id="IPR001314">
    <property type="entry name" value="Peptidase_S1A"/>
</dbReference>
<dbReference type="SMART" id="SM00020">
    <property type="entry name" value="Tryp_SPc"/>
    <property type="match status" value="1"/>
</dbReference>
<protein>
    <submittedName>
        <fullName evidence="4">Trypsin-like serine protease</fullName>
    </submittedName>
</protein>
<dbReference type="PANTHER" id="PTHR24276">
    <property type="entry name" value="POLYSERASE-RELATED"/>
    <property type="match status" value="1"/>
</dbReference>
<keyword evidence="4" id="KW-0378">Hydrolase</keyword>
<dbReference type="GO" id="GO:0006508">
    <property type="term" value="P:proteolysis"/>
    <property type="evidence" value="ECO:0007669"/>
    <property type="project" value="UniProtKB-KW"/>
</dbReference>
<dbReference type="PROSITE" id="PS50240">
    <property type="entry name" value="TRYPSIN_DOM"/>
    <property type="match status" value="1"/>
</dbReference>
<name>A0A137P9G6_CONC2</name>
<dbReference type="Gene3D" id="2.40.10.10">
    <property type="entry name" value="Trypsin-like serine proteases"/>
    <property type="match status" value="1"/>
</dbReference>
<keyword evidence="4" id="KW-0645">Protease</keyword>
<accession>A0A137P9G6</accession>
<dbReference type="PRINTS" id="PR00722">
    <property type="entry name" value="CHYMOTRYPSIN"/>
</dbReference>
<dbReference type="EMBL" id="KQ964471">
    <property type="protein sequence ID" value="KXN71594.1"/>
    <property type="molecule type" value="Genomic_DNA"/>
</dbReference>
<dbReference type="FunFam" id="2.40.10.10:FF:000002">
    <property type="entry name" value="Transmembrane protease serine"/>
    <property type="match status" value="1"/>
</dbReference>
<dbReference type="GO" id="GO:0004252">
    <property type="term" value="F:serine-type endopeptidase activity"/>
    <property type="evidence" value="ECO:0007669"/>
    <property type="project" value="InterPro"/>
</dbReference>
<keyword evidence="2" id="KW-1015">Disulfide bond</keyword>
<dbReference type="OrthoDB" id="6380398at2759"/>
<dbReference type="InterPro" id="IPR043504">
    <property type="entry name" value="Peptidase_S1_PA_chymotrypsin"/>
</dbReference>
<evidence type="ECO:0000313" key="5">
    <source>
        <dbReference type="Proteomes" id="UP000070444"/>
    </source>
</evidence>
<gene>
    <name evidence="4" type="ORF">CONCODRAFT_38104</name>
</gene>
<dbReference type="PANTHER" id="PTHR24276:SF98">
    <property type="entry name" value="FI18310P1-RELATED"/>
    <property type="match status" value="1"/>
</dbReference>
<evidence type="ECO:0000256" key="2">
    <source>
        <dbReference type="ARBA" id="ARBA00023157"/>
    </source>
</evidence>
<dbReference type="SUPFAM" id="SSF50494">
    <property type="entry name" value="Trypsin-like serine proteases"/>
    <property type="match status" value="1"/>
</dbReference>
<feature type="domain" description="Peptidase S1" evidence="3">
    <location>
        <begin position="17"/>
        <end position="252"/>
    </location>
</feature>
<evidence type="ECO:0000313" key="4">
    <source>
        <dbReference type="EMBL" id="KXN71594.1"/>
    </source>
</evidence>